<dbReference type="GeneID" id="14912224"/>
<sequence>MNGTARFKFKQEECSLYGFEAIVDDQLIVGEIKEKEEALNASGGRGFLLAQDDKIAGAFLLNVGNLPPGKECVITFRYVSELTIEGEFVRMNLPITRLPIFGNATTTTTPTGHQSDEAQPKAAVKDGLHVTISADMPAPVHAVECPSGHQLTSTITGNTARLQFDSKTHASSTGLVVLLGQLESRGEPQAVAEVDPVAGSAVAMVSIVPQLDHLRDADVIAELLFVVDRSGSMSGGRIDQAKNALALFFHSLPVGTRFNVIGFGSHYVKLFPSSRVYDDETLEQANQHVAAIRADLGGTQLLEPLRDVLSSPSDPKYPRQVFVLTDGEVGNTNEVIECVRKHARDTRVFALGIGSNVSMELVNGLAKAGRGYAEYVVSGERLEAKVLRQLKRALQPPVIEYGSAAKGEGKDDGVVVQAHTPDPLPAVVEGECVIASFFNTSDTALIKRALSGAVLKAKTDVEGREDVVYKVEPNKSIKEGQLLHRRERRSSFRRQVETKESR</sequence>
<dbReference type="PROSITE" id="PS50234">
    <property type="entry name" value="VWFA"/>
    <property type="match status" value="1"/>
</dbReference>
<dbReference type="InterPro" id="IPR013694">
    <property type="entry name" value="VIT"/>
</dbReference>
<dbReference type="InterPro" id="IPR036465">
    <property type="entry name" value="vWFA_dom_sf"/>
</dbReference>
<feature type="region of interest" description="Disordered" evidence="1">
    <location>
        <begin position="480"/>
        <end position="502"/>
    </location>
</feature>
<dbReference type="OMA" id="SPYGINC"/>
<dbReference type="KEGG" id="acan:ACA1_362860"/>
<dbReference type="STRING" id="1257118.L8GG01"/>
<evidence type="ECO:0000256" key="1">
    <source>
        <dbReference type="SAM" id="MobiDB-lite"/>
    </source>
</evidence>
<feature type="domain" description="VIT" evidence="3">
    <location>
        <begin position="1"/>
        <end position="80"/>
    </location>
</feature>
<organism evidence="4 5">
    <name type="scientific">Acanthamoeba castellanii (strain ATCC 30010 / Neff)</name>
    <dbReference type="NCBI Taxonomy" id="1257118"/>
    <lineage>
        <taxon>Eukaryota</taxon>
        <taxon>Amoebozoa</taxon>
        <taxon>Discosea</taxon>
        <taxon>Longamoebia</taxon>
        <taxon>Centramoebida</taxon>
        <taxon>Acanthamoebidae</taxon>
        <taxon>Acanthamoeba</taxon>
    </lineage>
</organism>
<dbReference type="InterPro" id="IPR002035">
    <property type="entry name" value="VWF_A"/>
</dbReference>
<reference evidence="4 5" key="1">
    <citation type="journal article" date="2013" name="Genome Biol.">
        <title>Genome of Acanthamoeba castellanii highlights extensive lateral gene transfer and early evolution of tyrosine kinase signaling.</title>
        <authorList>
            <person name="Clarke M."/>
            <person name="Lohan A.J."/>
            <person name="Liu B."/>
            <person name="Lagkouvardos I."/>
            <person name="Roy S."/>
            <person name="Zafar N."/>
            <person name="Bertelli C."/>
            <person name="Schilde C."/>
            <person name="Kianianmomeni A."/>
            <person name="Burglin T.R."/>
            <person name="Frech C."/>
            <person name="Turcotte B."/>
            <person name="Kopec K.O."/>
            <person name="Synnott J.M."/>
            <person name="Choo C."/>
            <person name="Paponov I."/>
            <person name="Finkler A."/>
            <person name="Soon Heng Tan C."/>
            <person name="Hutchins A.P."/>
            <person name="Weinmeier T."/>
            <person name="Rattei T."/>
            <person name="Chu J.S."/>
            <person name="Gimenez G."/>
            <person name="Irimia M."/>
            <person name="Rigden D.J."/>
            <person name="Fitzpatrick D.A."/>
            <person name="Lorenzo-Morales J."/>
            <person name="Bateman A."/>
            <person name="Chiu C.H."/>
            <person name="Tang P."/>
            <person name="Hegemann P."/>
            <person name="Fromm H."/>
            <person name="Raoult D."/>
            <person name="Greub G."/>
            <person name="Miranda-Saavedra D."/>
            <person name="Chen N."/>
            <person name="Nash P."/>
            <person name="Ginger M.L."/>
            <person name="Horn M."/>
            <person name="Schaap P."/>
            <person name="Caler L."/>
            <person name="Loftus B."/>
        </authorList>
    </citation>
    <scope>NUCLEOTIDE SEQUENCE [LARGE SCALE GENOMIC DNA]</scope>
    <source>
        <strain evidence="4 5">Neff</strain>
    </source>
</reference>
<protein>
    <submittedName>
        <fullName evidence="4">von Willebrand factor type A domain containing protein</fullName>
    </submittedName>
</protein>
<dbReference type="OrthoDB" id="30900at2759"/>
<dbReference type="PANTHER" id="PTHR45737:SF6">
    <property type="entry name" value="VON WILLEBRAND FACTOR A DOMAIN-CONTAINING PROTEIN 5A"/>
    <property type="match status" value="1"/>
</dbReference>
<feature type="domain" description="VWFA" evidence="2">
    <location>
        <begin position="222"/>
        <end position="394"/>
    </location>
</feature>
<accession>L8GG01</accession>
<keyword evidence="5" id="KW-1185">Reference proteome</keyword>
<dbReference type="AlphaFoldDB" id="L8GG01"/>
<dbReference type="Gene3D" id="3.40.50.410">
    <property type="entry name" value="von Willebrand factor, type A domain"/>
    <property type="match status" value="1"/>
</dbReference>
<evidence type="ECO:0000259" key="3">
    <source>
        <dbReference type="PROSITE" id="PS51468"/>
    </source>
</evidence>
<dbReference type="Pfam" id="PF13768">
    <property type="entry name" value="VWA_3"/>
    <property type="match status" value="1"/>
</dbReference>
<dbReference type="PANTHER" id="PTHR45737">
    <property type="entry name" value="VON WILLEBRAND FACTOR A DOMAIN-CONTAINING PROTEIN 5A"/>
    <property type="match status" value="1"/>
</dbReference>
<name>L8GG01_ACACF</name>
<dbReference type="SUPFAM" id="SSF53300">
    <property type="entry name" value="vWA-like"/>
    <property type="match status" value="1"/>
</dbReference>
<proteinExistence type="predicted"/>
<evidence type="ECO:0000313" key="4">
    <source>
        <dbReference type="EMBL" id="ELR11799.1"/>
    </source>
</evidence>
<dbReference type="PROSITE" id="PS51468">
    <property type="entry name" value="VIT"/>
    <property type="match status" value="1"/>
</dbReference>
<gene>
    <name evidence="4" type="ORF">ACA1_362860</name>
</gene>
<dbReference type="EMBL" id="KB008147">
    <property type="protein sequence ID" value="ELR11799.1"/>
    <property type="molecule type" value="Genomic_DNA"/>
</dbReference>
<evidence type="ECO:0000259" key="2">
    <source>
        <dbReference type="PROSITE" id="PS50234"/>
    </source>
</evidence>
<dbReference type="Pfam" id="PF08487">
    <property type="entry name" value="VIT"/>
    <property type="match status" value="1"/>
</dbReference>
<dbReference type="Proteomes" id="UP000011083">
    <property type="component" value="Unassembled WGS sequence"/>
</dbReference>
<dbReference type="VEuPathDB" id="AmoebaDB:ACA1_362860"/>
<evidence type="ECO:0000313" key="5">
    <source>
        <dbReference type="Proteomes" id="UP000011083"/>
    </source>
</evidence>
<dbReference type="SMART" id="SM00327">
    <property type="entry name" value="VWA"/>
    <property type="match status" value="1"/>
</dbReference>
<dbReference type="RefSeq" id="XP_004333812.1">
    <property type="nucleotide sequence ID" value="XM_004333764.1"/>
</dbReference>